<dbReference type="Proteomes" id="UP000185904">
    <property type="component" value="Unassembled WGS sequence"/>
</dbReference>
<comment type="caution">
    <text evidence="1">The sequence shown here is derived from an EMBL/GenBank/DDBJ whole genome shotgun (WGS) entry which is preliminary data.</text>
</comment>
<reference evidence="1 2" key="1">
    <citation type="submission" date="2016-03" db="EMBL/GenBank/DDBJ databases">
        <title>The draft genome sequence of Fonsecaea nubica causative agent of cutaneous subcutaneous infection in human host.</title>
        <authorList>
            <person name="Costa F."/>
            <person name="Sybren D.H."/>
            <person name="Raittz R.T."/>
            <person name="Weiss V.A."/>
            <person name="Leao A.C."/>
            <person name="Gomes R."/>
            <person name="De Souza E.M."/>
            <person name="Pedrosa F.O."/>
            <person name="Steffens M.B."/>
            <person name="Bombassaro A."/>
            <person name="Tadra-Sfeir M.Z."/>
            <person name="Moreno L.F."/>
            <person name="Najafzadeh M.J."/>
            <person name="Felipe M.S."/>
            <person name="Teixeira M."/>
            <person name="Sun J."/>
            <person name="Xi L."/>
            <person name="Castro M.A."/>
            <person name="Vicente V.A."/>
        </authorList>
    </citation>
    <scope>NUCLEOTIDE SEQUENCE [LARGE SCALE GENOMIC DNA]</scope>
    <source>
        <strain evidence="1 2">CBS 269.64</strain>
    </source>
</reference>
<proteinExistence type="predicted"/>
<evidence type="ECO:0000313" key="1">
    <source>
        <dbReference type="EMBL" id="OAL34918.1"/>
    </source>
</evidence>
<dbReference type="RefSeq" id="XP_022499930.1">
    <property type="nucleotide sequence ID" value="XM_022644170.1"/>
</dbReference>
<gene>
    <name evidence="1" type="ORF">AYO20_05879</name>
</gene>
<dbReference type="EMBL" id="LVCJ01000035">
    <property type="protein sequence ID" value="OAL34918.1"/>
    <property type="molecule type" value="Genomic_DNA"/>
</dbReference>
<keyword evidence="2" id="KW-1185">Reference proteome</keyword>
<protein>
    <submittedName>
        <fullName evidence="1">Uncharacterized protein</fullName>
    </submittedName>
</protein>
<dbReference type="AlphaFoldDB" id="A0A178CYM8"/>
<organism evidence="1 2">
    <name type="scientific">Fonsecaea nubica</name>
    <dbReference type="NCBI Taxonomy" id="856822"/>
    <lineage>
        <taxon>Eukaryota</taxon>
        <taxon>Fungi</taxon>
        <taxon>Dikarya</taxon>
        <taxon>Ascomycota</taxon>
        <taxon>Pezizomycotina</taxon>
        <taxon>Eurotiomycetes</taxon>
        <taxon>Chaetothyriomycetidae</taxon>
        <taxon>Chaetothyriales</taxon>
        <taxon>Herpotrichiellaceae</taxon>
        <taxon>Fonsecaea</taxon>
    </lineage>
</organism>
<dbReference type="GeneID" id="34589294"/>
<sequence length="150" mass="15282">MDDVLELPGEDAGVVIDLDELDAVVVEDGPALVVTPPAAEEAGEVVGADETVVLPPVDVVPAEALLRVAVPVALVLGLEIDETTVVGTAAEDVVTKVTRIDDVVPGGPEVINVVDEGAVVGSTVVPAGVLLEVSKVEDGPGRESLQQSWH</sequence>
<evidence type="ECO:0000313" key="2">
    <source>
        <dbReference type="Proteomes" id="UP000185904"/>
    </source>
</evidence>
<name>A0A178CYM8_9EURO</name>
<accession>A0A178CYM8</accession>